<dbReference type="Proteomes" id="UP000827721">
    <property type="component" value="Unassembled WGS sequence"/>
</dbReference>
<proteinExistence type="predicted"/>
<evidence type="ECO:0000313" key="3">
    <source>
        <dbReference type="Proteomes" id="UP000827721"/>
    </source>
</evidence>
<keyword evidence="3" id="KW-1185">Reference proteome</keyword>
<reference evidence="2 3" key="1">
    <citation type="submission" date="2021-02" db="EMBL/GenBank/DDBJ databases">
        <title>Plant Genome Project.</title>
        <authorList>
            <person name="Zhang R.-G."/>
        </authorList>
    </citation>
    <scope>NUCLEOTIDE SEQUENCE [LARGE SCALE GENOMIC DNA]</scope>
    <source>
        <tissue evidence="2">Leaves</tissue>
    </source>
</reference>
<organism evidence="2 3">
    <name type="scientific">Xanthoceras sorbifolium</name>
    <dbReference type="NCBI Taxonomy" id="99658"/>
    <lineage>
        <taxon>Eukaryota</taxon>
        <taxon>Viridiplantae</taxon>
        <taxon>Streptophyta</taxon>
        <taxon>Embryophyta</taxon>
        <taxon>Tracheophyta</taxon>
        <taxon>Spermatophyta</taxon>
        <taxon>Magnoliopsida</taxon>
        <taxon>eudicotyledons</taxon>
        <taxon>Gunneridae</taxon>
        <taxon>Pentapetalae</taxon>
        <taxon>rosids</taxon>
        <taxon>malvids</taxon>
        <taxon>Sapindales</taxon>
        <taxon>Sapindaceae</taxon>
        <taxon>Xanthoceroideae</taxon>
        <taxon>Xanthoceras</taxon>
    </lineage>
</organism>
<evidence type="ECO:0000256" key="1">
    <source>
        <dbReference type="SAM" id="MobiDB-lite"/>
    </source>
</evidence>
<feature type="compositionally biased region" description="Basic and acidic residues" evidence="1">
    <location>
        <begin position="363"/>
        <end position="382"/>
    </location>
</feature>
<dbReference type="InterPro" id="IPR012438">
    <property type="entry name" value="DUF1639"/>
</dbReference>
<gene>
    <name evidence="2" type="ORF">JRO89_XS06G0259900</name>
</gene>
<accession>A0ABQ8HZE0</accession>
<feature type="compositionally biased region" description="Pro residues" evidence="1">
    <location>
        <begin position="289"/>
        <end position="298"/>
    </location>
</feature>
<feature type="region of interest" description="Disordered" evidence="1">
    <location>
        <begin position="498"/>
        <end position="521"/>
    </location>
</feature>
<protein>
    <submittedName>
        <fullName evidence="2">Uncharacterized protein</fullName>
    </submittedName>
</protein>
<feature type="compositionally biased region" description="Low complexity" evidence="1">
    <location>
        <begin position="153"/>
        <end position="164"/>
    </location>
</feature>
<feature type="compositionally biased region" description="Basic residues" evidence="1">
    <location>
        <begin position="500"/>
        <end position="510"/>
    </location>
</feature>
<feature type="compositionally biased region" description="Gly residues" evidence="1">
    <location>
        <begin position="418"/>
        <end position="427"/>
    </location>
</feature>
<dbReference type="PANTHER" id="PTHR33130:SF33">
    <property type="entry name" value="PUTATIVE (DUF1639)-RELATED"/>
    <property type="match status" value="1"/>
</dbReference>
<name>A0ABQ8HZE0_9ROSI</name>
<feature type="region of interest" description="Disordered" evidence="1">
    <location>
        <begin position="284"/>
        <end position="427"/>
    </location>
</feature>
<feature type="compositionally biased region" description="Low complexity" evidence="1">
    <location>
        <begin position="342"/>
        <end position="362"/>
    </location>
</feature>
<comment type="caution">
    <text evidence="2">The sequence shown here is derived from an EMBL/GenBank/DDBJ whole genome shotgun (WGS) entry which is preliminary data.</text>
</comment>
<sequence>MRLSIETPSSILDSDLEVVLEELLSTSGIVKHIILSELTDLESNTLHEEVPVLAGNIVGSASSSLTRHHQADEQKCGDFVKEGWKACGLDGSVNAVMRCISSYAMAFKNWNNCKRRYQRVSPDCLPFSNGKKSNLRTATATTCKEEGENGKTGPNNNGFDANFNGGKGFRFRSPSRVQENNHHQHNHHSNGGGSPNSPPLTENNNHHSNCNQQHNNPSPSQRLEISPSTGDVLLQWGQKKRARLSRTEIRSMADDSSSSSSIQGRHPLNKVQRRGCGLMDKLSNAALLPPQPPPPLPLPSNAGSNSRAANLRSKDTSGFVHGRNIEERSGAANGSPSRNSGSSTRAAVSRSTSAAAAAVVKASPDKIDKKIPGSCSRKDEKQQPNGSTLTRADHASSHHLDSGPVQSRQETGANNNNTGGGSMAGAGGEKVNVEVIEWPKIYVSLSRKEKEDDFLAMKGTKLPHRPKKRAKNVDRTLQYCFPGMWLSDLTKSRYEVREKKSVKKQKRRGLKGMESMESDSE</sequence>
<feature type="region of interest" description="Disordered" evidence="1">
    <location>
        <begin position="128"/>
        <end position="225"/>
    </location>
</feature>
<feature type="compositionally biased region" description="Polar residues" evidence="1">
    <location>
        <begin position="130"/>
        <end position="142"/>
    </location>
</feature>
<dbReference type="EMBL" id="JAFEMO010000006">
    <property type="protein sequence ID" value="KAH7569747.1"/>
    <property type="molecule type" value="Genomic_DNA"/>
</dbReference>
<feature type="compositionally biased region" description="Basic and acidic residues" evidence="1">
    <location>
        <begin position="391"/>
        <end position="401"/>
    </location>
</feature>
<feature type="compositionally biased region" description="Polar residues" evidence="1">
    <location>
        <begin position="332"/>
        <end position="341"/>
    </location>
</feature>
<feature type="region of interest" description="Disordered" evidence="1">
    <location>
        <begin position="242"/>
        <end position="270"/>
    </location>
</feature>
<dbReference type="Pfam" id="PF07797">
    <property type="entry name" value="DUF1639"/>
    <property type="match status" value="1"/>
</dbReference>
<evidence type="ECO:0000313" key="2">
    <source>
        <dbReference type="EMBL" id="KAH7569747.1"/>
    </source>
</evidence>
<feature type="compositionally biased region" description="Low complexity" evidence="1">
    <location>
        <begin position="206"/>
        <end position="221"/>
    </location>
</feature>
<dbReference type="PANTHER" id="PTHR33130">
    <property type="entry name" value="PUTATIVE (DUF1639)-RELATED"/>
    <property type="match status" value="1"/>
</dbReference>